<dbReference type="InterPro" id="IPR047809">
    <property type="entry name" value="COQ7_proteobact"/>
</dbReference>
<evidence type="ECO:0000256" key="6">
    <source>
        <dbReference type="ARBA" id="ARBA00023004"/>
    </source>
</evidence>
<feature type="binding site" evidence="9">
    <location>
        <position position="107"/>
    </location>
    <ligand>
        <name>Fe cation</name>
        <dbReference type="ChEBI" id="CHEBI:24875"/>
        <label>1</label>
    </ligand>
</feature>
<keyword evidence="4 9" id="KW-0479">Metal-binding</keyword>
<gene>
    <name evidence="9 10" type="primary">coq7</name>
    <name evidence="10" type="ORF">LMG7141_00020</name>
</gene>
<comment type="catalytic activity">
    <reaction evidence="9">
        <text>a 5-methoxy-2-methyl-3-(all-trans-polyprenyl)benzene-1,4-diol + AH2 + O2 = a 3-demethylubiquinol + A + H2O</text>
        <dbReference type="Rhea" id="RHEA:50908"/>
        <dbReference type="Rhea" id="RHEA-COMP:10859"/>
        <dbReference type="Rhea" id="RHEA-COMP:10914"/>
        <dbReference type="ChEBI" id="CHEBI:13193"/>
        <dbReference type="ChEBI" id="CHEBI:15377"/>
        <dbReference type="ChEBI" id="CHEBI:15379"/>
        <dbReference type="ChEBI" id="CHEBI:17499"/>
        <dbReference type="ChEBI" id="CHEBI:84167"/>
        <dbReference type="ChEBI" id="CHEBI:84422"/>
        <dbReference type="EC" id="1.14.99.60"/>
    </reaction>
</comment>
<protein>
    <recommendedName>
        <fullName evidence="9">3-demethoxyubiquinol 3-hydroxylase</fullName>
        <shortName evidence="9">DMQ hydroxylase</shortName>
        <ecNumber evidence="9">1.14.99.60</ecNumber>
    </recommendedName>
    <alternativeName>
        <fullName evidence="9">2-nonaprenyl-3-methyl-6-methoxy-1,4-benzoquinol hydroxylase</fullName>
    </alternativeName>
</protein>
<evidence type="ECO:0000313" key="10">
    <source>
        <dbReference type="EMBL" id="CAJ0773909.1"/>
    </source>
</evidence>
<feature type="binding site" evidence="9">
    <location>
        <position position="188"/>
    </location>
    <ligand>
        <name>Fe cation</name>
        <dbReference type="ChEBI" id="CHEBI:24875"/>
        <label>1</label>
    </ligand>
</feature>
<evidence type="ECO:0000256" key="9">
    <source>
        <dbReference type="HAMAP-Rule" id="MF_01658"/>
    </source>
</evidence>
<dbReference type="InterPro" id="IPR009078">
    <property type="entry name" value="Ferritin-like_SF"/>
</dbReference>
<feature type="binding site" evidence="9">
    <location>
        <position position="74"/>
    </location>
    <ligand>
        <name>Fe cation</name>
        <dbReference type="ChEBI" id="CHEBI:24875"/>
        <label>1</label>
    </ligand>
</feature>
<organism evidence="10 11">
    <name type="scientific">Ralstonia condita</name>
    <dbReference type="NCBI Taxonomy" id="3058600"/>
    <lineage>
        <taxon>Bacteria</taxon>
        <taxon>Pseudomonadati</taxon>
        <taxon>Pseudomonadota</taxon>
        <taxon>Betaproteobacteria</taxon>
        <taxon>Burkholderiales</taxon>
        <taxon>Burkholderiaceae</taxon>
        <taxon>Ralstonia</taxon>
    </lineage>
</organism>
<feature type="binding site" evidence="9">
    <location>
        <position position="104"/>
    </location>
    <ligand>
        <name>Fe cation</name>
        <dbReference type="ChEBI" id="CHEBI:24875"/>
        <label>1</label>
    </ligand>
</feature>
<dbReference type="PANTHER" id="PTHR11237:SF4">
    <property type="entry name" value="5-DEMETHOXYUBIQUINONE HYDROXYLASE, MITOCHONDRIAL"/>
    <property type="match status" value="1"/>
</dbReference>
<evidence type="ECO:0000256" key="1">
    <source>
        <dbReference type="ARBA" id="ARBA00004749"/>
    </source>
</evidence>
<comment type="caution">
    <text evidence="10">The sequence shown here is derived from an EMBL/GenBank/DDBJ whole genome shotgun (WGS) entry which is preliminary data.</text>
</comment>
<evidence type="ECO:0000256" key="5">
    <source>
        <dbReference type="ARBA" id="ARBA00023002"/>
    </source>
</evidence>
<feature type="binding site" evidence="9">
    <location>
        <position position="188"/>
    </location>
    <ligand>
        <name>Fe cation</name>
        <dbReference type="ChEBI" id="CHEBI:24875"/>
        <label>2</label>
    </ligand>
</feature>
<comment type="function">
    <text evidence="9">Catalyzes the hydroxylation of 2-nonaprenyl-3-methyl-6-methoxy-1,4-benzoquinol during ubiquinone biosynthesis.</text>
</comment>
<keyword evidence="7 9" id="KW-0503">Monooxygenase</keyword>
<feature type="binding site" evidence="9">
    <location>
        <position position="156"/>
    </location>
    <ligand>
        <name>Fe cation</name>
        <dbReference type="ChEBI" id="CHEBI:24875"/>
        <label>2</label>
    </ligand>
</feature>
<accession>A0ABN9IBI3</accession>
<feature type="binding site" evidence="9">
    <location>
        <position position="191"/>
    </location>
    <ligand>
        <name>Fe cation</name>
        <dbReference type="ChEBI" id="CHEBI:24875"/>
        <label>2</label>
    </ligand>
</feature>
<dbReference type="InterPro" id="IPR012347">
    <property type="entry name" value="Ferritin-like"/>
</dbReference>
<sequence length="225" mass="24526">MAPAPRAIAGGAALMFDRFLPEFDRALRAVAGLTRASRPNPADAVVAPADDAARLSEAERRHAAGLMRVNHVGEVCAQALYQGQALFARDPAIRAQLDEAAREEEDHLAWCAQRLQELNDRPSLLNPLWYAGAFAIGAIAGRIGDKVSLGFVAETERQVEHHLDGHLARLPEEDSRSRAIVAQMRDDEIRHGEKARQAGGIDLPAPIRQAMRAASRVMTSTAYRI</sequence>
<evidence type="ECO:0000256" key="7">
    <source>
        <dbReference type="ARBA" id="ARBA00023033"/>
    </source>
</evidence>
<name>A0ABN9IBI3_9RALS</name>
<evidence type="ECO:0000313" key="11">
    <source>
        <dbReference type="Proteomes" id="UP001189616"/>
    </source>
</evidence>
<dbReference type="Proteomes" id="UP001189616">
    <property type="component" value="Unassembled WGS sequence"/>
</dbReference>
<reference evidence="10 11" key="1">
    <citation type="submission" date="2023-07" db="EMBL/GenBank/DDBJ databases">
        <authorList>
            <person name="Peeters C."/>
        </authorList>
    </citation>
    <scope>NUCLEOTIDE SEQUENCE [LARGE SCALE GENOMIC DNA]</scope>
    <source>
        <strain evidence="10 11">LMG 7141</strain>
    </source>
</reference>
<comment type="pathway">
    <text evidence="1 9">Cofactor biosynthesis; ubiquinone biosynthesis.</text>
</comment>
<evidence type="ECO:0000256" key="2">
    <source>
        <dbReference type="ARBA" id="ARBA00022475"/>
    </source>
</evidence>
<keyword evidence="6 9" id="KW-0408">Iron</keyword>
<comment type="similarity">
    <text evidence="9">Belongs to the COQ7 family.</text>
</comment>
<keyword evidence="5 9" id="KW-0560">Oxidoreductase</keyword>
<dbReference type="CDD" id="cd01042">
    <property type="entry name" value="DMQH"/>
    <property type="match status" value="1"/>
</dbReference>
<comment type="cofactor">
    <cofactor evidence="9">
        <name>Fe cation</name>
        <dbReference type="ChEBI" id="CHEBI:24875"/>
    </cofactor>
    <text evidence="9">Binds 2 iron ions per subunit.</text>
</comment>
<dbReference type="HAMAP" id="MF_01658">
    <property type="entry name" value="COQ7"/>
    <property type="match status" value="1"/>
</dbReference>
<evidence type="ECO:0000256" key="3">
    <source>
        <dbReference type="ARBA" id="ARBA00022688"/>
    </source>
</evidence>
<keyword evidence="8 9" id="KW-0472">Membrane</keyword>
<dbReference type="EC" id="1.14.99.60" evidence="9"/>
<keyword evidence="3 9" id="KW-0831">Ubiquinone biosynthesis</keyword>
<feature type="binding site" evidence="9">
    <location>
        <position position="104"/>
    </location>
    <ligand>
        <name>Fe cation</name>
        <dbReference type="ChEBI" id="CHEBI:24875"/>
        <label>2</label>
    </ligand>
</feature>
<comment type="subcellular location">
    <subcellularLocation>
        <location evidence="9">Cell membrane</location>
        <topology evidence="9">Peripheral membrane protein</topology>
    </subcellularLocation>
</comment>
<dbReference type="GO" id="GO:0008682">
    <property type="term" value="F:3-demethoxyubiquinol 3-hydroxylase activity"/>
    <property type="evidence" value="ECO:0007669"/>
    <property type="project" value="UniProtKB-EC"/>
</dbReference>
<evidence type="ECO:0000256" key="4">
    <source>
        <dbReference type="ARBA" id="ARBA00022723"/>
    </source>
</evidence>
<dbReference type="Gene3D" id="1.20.1260.10">
    <property type="match status" value="1"/>
</dbReference>
<proteinExistence type="inferred from homology"/>
<dbReference type="Pfam" id="PF03232">
    <property type="entry name" value="COQ7"/>
    <property type="match status" value="1"/>
</dbReference>
<dbReference type="NCBIfam" id="NF033656">
    <property type="entry name" value="DMQ_monoox_COQ7"/>
    <property type="match status" value="1"/>
</dbReference>
<dbReference type="PANTHER" id="PTHR11237">
    <property type="entry name" value="COENZYME Q10 BIOSYNTHESIS PROTEIN 7"/>
    <property type="match status" value="1"/>
</dbReference>
<dbReference type="EMBL" id="CATYWO010000001">
    <property type="protein sequence ID" value="CAJ0773909.1"/>
    <property type="molecule type" value="Genomic_DNA"/>
</dbReference>
<dbReference type="SUPFAM" id="SSF47240">
    <property type="entry name" value="Ferritin-like"/>
    <property type="match status" value="1"/>
</dbReference>
<keyword evidence="11" id="KW-1185">Reference proteome</keyword>
<dbReference type="InterPro" id="IPR011566">
    <property type="entry name" value="Ubq_synth_Coq7"/>
</dbReference>
<evidence type="ECO:0000256" key="8">
    <source>
        <dbReference type="ARBA" id="ARBA00023136"/>
    </source>
</evidence>
<keyword evidence="2 9" id="KW-1003">Cell membrane</keyword>